<evidence type="ECO:0000313" key="3">
    <source>
        <dbReference type="Proteomes" id="UP000236754"/>
    </source>
</evidence>
<dbReference type="GO" id="GO:0008081">
    <property type="term" value="F:phosphoric diester hydrolase activity"/>
    <property type="evidence" value="ECO:0007669"/>
    <property type="project" value="InterPro"/>
</dbReference>
<feature type="domain" description="GP-PDE" evidence="1">
    <location>
        <begin position="1"/>
        <end position="212"/>
    </location>
</feature>
<dbReference type="InterPro" id="IPR030395">
    <property type="entry name" value="GP_PDE_dom"/>
</dbReference>
<evidence type="ECO:0000313" key="2">
    <source>
        <dbReference type="EMBL" id="SEG92758.1"/>
    </source>
</evidence>
<organism evidence="2 3">
    <name type="scientific">Actinacidiphila yanglinensis</name>
    <dbReference type="NCBI Taxonomy" id="310779"/>
    <lineage>
        <taxon>Bacteria</taxon>
        <taxon>Bacillati</taxon>
        <taxon>Actinomycetota</taxon>
        <taxon>Actinomycetes</taxon>
        <taxon>Kitasatosporales</taxon>
        <taxon>Streptomycetaceae</taxon>
        <taxon>Actinacidiphila</taxon>
    </lineage>
</organism>
<dbReference type="GO" id="GO:0006629">
    <property type="term" value="P:lipid metabolic process"/>
    <property type="evidence" value="ECO:0007669"/>
    <property type="project" value="InterPro"/>
</dbReference>
<dbReference type="EMBL" id="FNVU01000026">
    <property type="protein sequence ID" value="SEG92758.1"/>
    <property type="molecule type" value="Genomic_DNA"/>
</dbReference>
<reference evidence="2 3" key="1">
    <citation type="submission" date="2016-10" db="EMBL/GenBank/DDBJ databases">
        <authorList>
            <person name="de Groot N.N."/>
        </authorList>
    </citation>
    <scope>NUCLEOTIDE SEQUENCE [LARGE SCALE GENOMIC DNA]</scope>
    <source>
        <strain evidence="2 3">CGMCC 4.2023</strain>
    </source>
</reference>
<dbReference type="PANTHER" id="PTHR46211:SF1">
    <property type="entry name" value="GLYCEROPHOSPHODIESTER PHOSPHODIESTERASE, CYTOPLASMIC"/>
    <property type="match status" value="1"/>
</dbReference>
<name>A0A1H6E4S1_9ACTN</name>
<dbReference type="CDD" id="cd08556">
    <property type="entry name" value="GDPD"/>
    <property type="match status" value="1"/>
</dbReference>
<dbReference type="PANTHER" id="PTHR46211">
    <property type="entry name" value="GLYCEROPHOSPHORYL DIESTER PHOSPHODIESTERASE"/>
    <property type="match status" value="1"/>
</dbReference>
<gene>
    <name evidence="2" type="ORF">SAMN05216223_12688</name>
</gene>
<protein>
    <submittedName>
        <fullName evidence="2">Glycerophosphoryl diester phosphodiesterase</fullName>
    </submittedName>
</protein>
<dbReference type="Gene3D" id="3.20.20.190">
    <property type="entry name" value="Phosphatidylinositol (PI) phosphodiesterase"/>
    <property type="match status" value="1"/>
</dbReference>
<evidence type="ECO:0000259" key="1">
    <source>
        <dbReference type="PROSITE" id="PS51704"/>
    </source>
</evidence>
<proteinExistence type="predicted"/>
<dbReference type="InterPro" id="IPR017946">
    <property type="entry name" value="PLC-like_Pdiesterase_TIM-brl"/>
</dbReference>
<dbReference type="Proteomes" id="UP000236754">
    <property type="component" value="Unassembled WGS sequence"/>
</dbReference>
<dbReference type="Pfam" id="PF03009">
    <property type="entry name" value="GDPD"/>
    <property type="match status" value="1"/>
</dbReference>
<dbReference type="AlphaFoldDB" id="A0A1H6E4S1"/>
<dbReference type="SUPFAM" id="SSF51695">
    <property type="entry name" value="PLC-like phosphodiesterases"/>
    <property type="match status" value="1"/>
</dbReference>
<sequence length="216" mass="23292">MHRENTLPSVRSALLKGADVVEVDIRLTADGVPVLLHDATLERLWGHPVPVTSLTREELVETTGGGVPAFADALAELLRHDVPARMLVDLTEPAQVAAAVAAVRDAGAADRVYYCGALAAMREVRALEPSAEVAMTWKTSSRPADALLDGLAPRWLNLRFGLADPATVAWAHDRGLLVAVWTADWQRSMSRLIAAGVDSITTNRLDTLLRLVAHRS</sequence>
<keyword evidence="3" id="KW-1185">Reference proteome</keyword>
<dbReference type="PROSITE" id="PS51704">
    <property type="entry name" value="GP_PDE"/>
    <property type="match status" value="1"/>
</dbReference>
<accession>A0A1H6E4S1</accession>